<dbReference type="GO" id="GO:0051087">
    <property type="term" value="F:protein-folding chaperone binding"/>
    <property type="evidence" value="ECO:0007669"/>
    <property type="project" value="InterPro"/>
</dbReference>
<dbReference type="PANTHER" id="PTHR13009">
    <property type="entry name" value="HEAT SHOCK PROTEIN 90 HSP90 CO-CHAPERONE AHA-1"/>
    <property type="match status" value="1"/>
</dbReference>
<evidence type="ECO:0000259" key="3">
    <source>
        <dbReference type="SMART" id="SM01000"/>
    </source>
</evidence>
<accession>A0A2P6QNU4</accession>
<reference evidence="4 5" key="1">
    <citation type="journal article" date="2018" name="Nat. Genet.">
        <title>The Rosa genome provides new insights in the design of modern roses.</title>
        <authorList>
            <person name="Bendahmane M."/>
        </authorList>
    </citation>
    <scope>NUCLEOTIDE SEQUENCE [LARGE SCALE GENOMIC DNA]</scope>
    <source>
        <strain evidence="5">cv. Old Blush</strain>
    </source>
</reference>
<dbReference type="OMA" id="KSLTKWA"/>
<dbReference type="Pfam" id="PF09229">
    <property type="entry name" value="Aha1_N"/>
    <property type="match status" value="1"/>
</dbReference>
<dbReference type="Gramene" id="PRQ35827">
    <property type="protein sequence ID" value="PRQ35827"/>
    <property type="gene ID" value="RchiOBHm_Chr4g0384721"/>
</dbReference>
<dbReference type="GO" id="GO:0005829">
    <property type="term" value="C:cytosol"/>
    <property type="evidence" value="ECO:0007669"/>
    <property type="project" value="TreeGrafter"/>
</dbReference>
<dbReference type="InterPro" id="IPR015310">
    <property type="entry name" value="AHSA1-like_N"/>
</dbReference>
<dbReference type="AlphaFoldDB" id="A0A2P6QNU4"/>
<evidence type="ECO:0000256" key="1">
    <source>
        <dbReference type="ARBA" id="ARBA00006817"/>
    </source>
</evidence>
<evidence type="ECO:0000313" key="5">
    <source>
        <dbReference type="Proteomes" id="UP000238479"/>
    </source>
</evidence>
<dbReference type="InterPro" id="IPR036338">
    <property type="entry name" value="Aha1"/>
</dbReference>
<protein>
    <submittedName>
        <fullName evidence="4">Putative activator of Hsp90 ATPase</fullName>
    </submittedName>
</protein>
<feature type="region of interest" description="Disordered" evidence="2">
    <location>
        <begin position="1"/>
        <end position="24"/>
    </location>
</feature>
<dbReference type="PANTHER" id="PTHR13009:SF22">
    <property type="entry name" value="LD43819P"/>
    <property type="match status" value="1"/>
</dbReference>
<comment type="caution">
    <text evidence="4">The sequence shown here is derived from an EMBL/GenBank/DDBJ whole genome shotgun (WGS) entry which is preliminary data.</text>
</comment>
<dbReference type="SMART" id="SM01000">
    <property type="entry name" value="Aha1_N"/>
    <property type="match status" value="1"/>
</dbReference>
<sequence length="208" mass="23403">MEGDGGGAMPLSSENAKEEQQGTSYTYWVRQVTEEAAPPPVPRMLSSQDILSAQSQPATLGSLWNRAGTWEEKNVNKWATDRIKELLVSVGSVEFPGGKAQISDVSKCVGDAFLVTVRNKKRVGYTYELTLKVKGELITGEEKKMVKGQIDIPEFSYGELDDLQMEVRLGEEKDLLHQDKLQISQNLKLFLQPVREKLLQFEQELKDR</sequence>
<dbReference type="OrthoDB" id="567237at2759"/>
<keyword evidence="5" id="KW-1185">Reference proteome</keyword>
<evidence type="ECO:0000313" key="4">
    <source>
        <dbReference type="EMBL" id="PRQ35827.1"/>
    </source>
</evidence>
<dbReference type="Gene3D" id="3.15.10.20">
    <property type="entry name" value="Activator of Hsp90 ATPase Aha1, N-terminal domain"/>
    <property type="match status" value="1"/>
</dbReference>
<dbReference type="GO" id="GO:0001671">
    <property type="term" value="F:ATPase activator activity"/>
    <property type="evidence" value="ECO:0007669"/>
    <property type="project" value="InterPro"/>
</dbReference>
<evidence type="ECO:0000256" key="2">
    <source>
        <dbReference type="SAM" id="MobiDB-lite"/>
    </source>
</evidence>
<dbReference type="Proteomes" id="UP000238479">
    <property type="component" value="Chromosome 4"/>
</dbReference>
<dbReference type="SUPFAM" id="SSF103111">
    <property type="entry name" value="Activator of Hsp90 ATPase, Aha1"/>
    <property type="match status" value="1"/>
</dbReference>
<proteinExistence type="inferred from homology"/>
<gene>
    <name evidence="4" type="ORF">RchiOBHm_Chr4g0384721</name>
</gene>
<organism evidence="4 5">
    <name type="scientific">Rosa chinensis</name>
    <name type="common">China rose</name>
    <dbReference type="NCBI Taxonomy" id="74649"/>
    <lineage>
        <taxon>Eukaryota</taxon>
        <taxon>Viridiplantae</taxon>
        <taxon>Streptophyta</taxon>
        <taxon>Embryophyta</taxon>
        <taxon>Tracheophyta</taxon>
        <taxon>Spermatophyta</taxon>
        <taxon>Magnoliopsida</taxon>
        <taxon>eudicotyledons</taxon>
        <taxon>Gunneridae</taxon>
        <taxon>Pentapetalae</taxon>
        <taxon>rosids</taxon>
        <taxon>fabids</taxon>
        <taxon>Rosales</taxon>
        <taxon>Rosaceae</taxon>
        <taxon>Rosoideae</taxon>
        <taxon>Rosoideae incertae sedis</taxon>
        <taxon>Rosa</taxon>
    </lineage>
</organism>
<dbReference type="EMBL" id="PDCK01000042">
    <property type="protein sequence ID" value="PRQ35827.1"/>
    <property type="molecule type" value="Genomic_DNA"/>
</dbReference>
<comment type="similarity">
    <text evidence="1">Belongs to the AHA1 family.</text>
</comment>
<dbReference type="GO" id="GO:0006457">
    <property type="term" value="P:protein folding"/>
    <property type="evidence" value="ECO:0007669"/>
    <property type="project" value="TreeGrafter"/>
</dbReference>
<dbReference type="STRING" id="74649.A0A2P6QNU4"/>
<name>A0A2P6QNU4_ROSCH</name>
<feature type="domain" description="Activator of Hsp90 ATPase AHSA1-like N-terminal" evidence="3">
    <location>
        <begin position="72"/>
        <end position="208"/>
    </location>
</feature>